<accession>A0A445N013</accession>
<gene>
    <name evidence="3" type="ORF">PITCH_A410004</name>
</gene>
<keyword evidence="1" id="KW-0238">DNA-binding</keyword>
<reference evidence="3" key="1">
    <citation type="submission" date="2018-01" db="EMBL/GenBank/DDBJ databases">
        <authorList>
            <person name="Regsiter A."/>
            <person name="William W."/>
        </authorList>
    </citation>
    <scope>NUCLEOTIDE SEQUENCE</scope>
    <source>
        <strain evidence="3">TRIP AH-1</strain>
    </source>
</reference>
<protein>
    <recommendedName>
        <fullName evidence="2">SpoVT-AbrB domain-containing protein</fullName>
    </recommendedName>
</protein>
<organism evidence="3">
    <name type="scientific">uncultured Desulfobacterium sp</name>
    <dbReference type="NCBI Taxonomy" id="201089"/>
    <lineage>
        <taxon>Bacteria</taxon>
        <taxon>Pseudomonadati</taxon>
        <taxon>Thermodesulfobacteriota</taxon>
        <taxon>Desulfobacteria</taxon>
        <taxon>Desulfobacterales</taxon>
        <taxon>Desulfobacteriaceae</taxon>
        <taxon>Desulfobacterium</taxon>
        <taxon>environmental samples</taxon>
    </lineage>
</organism>
<sequence length="94" mass="10862">MATSTVMKISPQGQIRIPKKVLMALKIVPGDYVEVDIENGQAVLKPRKLVDPSQGWYWTEEWQKNETEVDKEMEDEQYSPLLQTAEKGVKWLNE</sequence>
<dbReference type="PROSITE" id="PS51740">
    <property type="entry name" value="SPOVT_ABRB"/>
    <property type="match status" value="1"/>
</dbReference>
<dbReference type="NCBIfam" id="TIGR01439">
    <property type="entry name" value="lp_hng_hel_AbrB"/>
    <property type="match status" value="1"/>
</dbReference>
<dbReference type="GO" id="GO:0003677">
    <property type="term" value="F:DNA binding"/>
    <property type="evidence" value="ECO:0007669"/>
    <property type="project" value="UniProtKB-UniRule"/>
</dbReference>
<dbReference type="Gene3D" id="2.10.260.10">
    <property type="match status" value="1"/>
</dbReference>
<dbReference type="SUPFAM" id="SSF89447">
    <property type="entry name" value="AbrB/MazE/MraZ-like"/>
    <property type="match status" value="1"/>
</dbReference>
<dbReference type="AlphaFoldDB" id="A0A445N013"/>
<dbReference type="SMART" id="SM00966">
    <property type="entry name" value="SpoVT_AbrB"/>
    <property type="match status" value="1"/>
</dbReference>
<feature type="domain" description="SpoVT-AbrB" evidence="2">
    <location>
        <begin position="4"/>
        <end position="49"/>
    </location>
</feature>
<evidence type="ECO:0000313" key="3">
    <source>
        <dbReference type="EMBL" id="SPD75023.1"/>
    </source>
</evidence>
<dbReference type="Pfam" id="PF04014">
    <property type="entry name" value="MazE_antitoxin"/>
    <property type="match status" value="1"/>
</dbReference>
<dbReference type="InterPro" id="IPR037914">
    <property type="entry name" value="SpoVT-AbrB_sf"/>
</dbReference>
<dbReference type="EMBL" id="OJIN01000183">
    <property type="protein sequence ID" value="SPD75023.1"/>
    <property type="molecule type" value="Genomic_DNA"/>
</dbReference>
<evidence type="ECO:0000259" key="2">
    <source>
        <dbReference type="PROSITE" id="PS51740"/>
    </source>
</evidence>
<dbReference type="InterPro" id="IPR007159">
    <property type="entry name" value="SpoVT-AbrB_dom"/>
</dbReference>
<name>A0A445N013_9BACT</name>
<proteinExistence type="predicted"/>
<evidence type="ECO:0000256" key="1">
    <source>
        <dbReference type="PROSITE-ProRule" id="PRU01076"/>
    </source>
</evidence>